<evidence type="ECO:0000313" key="14">
    <source>
        <dbReference type="Proteomes" id="UP000224634"/>
    </source>
</evidence>
<protein>
    <recommendedName>
        <fullName evidence="4 11">U3 small nucleolar RNA-associated protein 10</fullName>
    </recommendedName>
</protein>
<keyword evidence="5 11" id="KW-0690">Ribosome biogenesis</keyword>
<evidence type="ECO:0000256" key="3">
    <source>
        <dbReference type="ARBA" id="ARBA00011399"/>
    </source>
</evidence>
<keyword evidence="8 11" id="KW-0687">Ribonucleoprotein</keyword>
<evidence type="ECO:0000256" key="9">
    <source>
        <dbReference type="ARBA" id="ARBA00025076"/>
    </source>
</evidence>
<dbReference type="STRING" id="1447883.A0A2B7WA11"/>
<dbReference type="InterPro" id="IPR022125">
    <property type="entry name" value="U3snoRNP10_N"/>
</dbReference>
<comment type="subunit">
    <text evidence="3 11">Component of the ribosomal small subunit (SSU) processome.</text>
</comment>
<dbReference type="SUPFAM" id="SSF48371">
    <property type="entry name" value="ARM repeat"/>
    <property type="match status" value="2"/>
</dbReference>
<evidence type="ECO:0000256" key="11">
    <source>
        <dbReference type="RuleBase" id="RU367065"/>
    </source>
</evidence>
<feature type="domain" description="BP28 C-terminal" evidence="12">
    <location>
        <begin position="1516"/>
        <end position="1669"/>
    </location>
</feature>
<dbReference type="InterPro" id="IPR040191">
    <property type="entry name" value="UTP10"/>
</dbReference>
<evidence type="ECO:0000256" key="8">
    <source>
        <dbReference type="ARBA" id="ARBA00023274"/>
    </source>
</evidence>
<evidence type="ECO:0000256" key="10">
    <source>
        <dbReference type="PROSITE-ProRule" id="PRU00103"/>
    </source>
</evidence>
<reference evidence="13 14" key="1">
    <citation type="submission" date="2017-10" db="EMBL/GenBank/DDBJ databases">
        <title>Comparative genomics in systemic dimorphic fungi from Ajellomycetaceae.</title>
        <authorList>
            <person name="Munoz J.F."/>
            <person name="Mcewen J.G."/>
            <person name="Clay O.K."/>
            <person name="Cuomo C.A."/>
        </authorList>
    </citation>
    <scope>NUCLEOTIDE SEQUENCE [LARGE SCALE GENOMIC DNA]</scope>
    <source>
        <strain evidence="13 14">UAMH7299</strain>
    </source>
</reference>
<dbReference type="PANTHER" id="PTHR13457:SF1">
    <property type="entry name" value="HEAT REPEAT-CONTAINING PROTEIN 1"/>
    <property type="match status" value="1"/>
</dbReference>
<dbReference type="PROSITE" id="PS50077">
    <property type="entry name" value="HEAT_REPEAT"/>
    <property type="match status" value="1"/>
</dbReference>
<sequence>MSSSLAAQLVQIATTSTNQLDLKAQRAAHSQSLIFEKQVAAAQTFDTIFQICDEGFQELCSLDSRFRKFRQNVFSEQSKTEDRLEMNASQNKELDSVLEEFLGLVGARLLLTPAVKAVDWLVRRFRIHEYNTSFLLLTFLPYHTTPLFLNLLSILPEDLTPTFKALQPYKRSLVSLPRYPIVQSAATNKYFFAALNDYVLQVCKAQAQYQGLISFWAGITTEAVASMLDSAKSGRIEIERRNKEDVLLRILPVLHSGFSLKKISELVIGCYMLCVVITNKGALEDNVIDSLMEAVAGTWNQETLVSGMICLSVLAQHRTNHQLRQKVVKSLGRLENAVDIITELSNKYSMDGLLLGLVSGCTQLIQKRIEPSTLSLVEGLLHRDIVDGDLATRALTTLMRAADKIRTSSQMTAEVQTQFSNMLLRFKESDRLAPLLQAAIHEANIDTNALELSLETVIENDTGPLQIEDVEMDDATDTEQTEHTFASLLESVPRETKETYFLQGAPSAVFKNLAEVFIQAVGSGENLSTFTRQPILKRSKAMQNPLYISFFLRLSSGPYPPSARAMAISMVKEVLVENSEERVDVQFILPYIISTLADPSERVRREAVNLLATFERSSAKWKGEGDQANHQPLGSDVIYGDHEGTKGIQWLSVQDVYKVTHRALLPGLEEYVLDASQIGVVVEKAIRGSSSDSKSATKATDFELKKNVRQNIFTFLCSHTVNTPLYAVKLRLLNILNRTGKVSSTSRTQELLPLLKHWQQLQEEEVQQIASNEQIDIKALGVQILTIVSPKGKSAVEILTACITPQPKPSRPSFVAAVFNRLKEIWASLKEDSAATAADSLLQLALGSSASDEELRTSCKDLLRSVDISGPILVNFMDKVSASVSDIERQAPASKRRRTSQNNMVAMRDPSELGRLLEQMTFILEIVDGSNPENHPELIGGLFRTLAALHHLKMQVQSEMSYLLSLLLGILLAIINKVKQSPKSKWDTSAIRADLIVDCVRVSSSPQVQNTAILLVAGLAKIAPELVLHSVMPIFTFMGSNVLKKDDEYSAAVIDQTIDQVIPPLIQSLRNQKRDVVSGTSELLLSFTAAFEHMPSHRRLRLFDALITRLGPEDFLFAVFAMLANRYSMNKDVLNLMTSLAANVNAELQLSTYTRYLSLVQDCLQPKPVLSRTLLGIGGEGGRDAQSVAVDLLQALSHLLRYASLGPKMEKIFESEDSEHASTIHKLFSRILEQTLGLSDAVRTMKPVSKACGDVLGSVLNTLSLVDFLDTIEVLLRRSNDDLRRKVLRLLESRLDQSHERGSASQTRVLEFLATLIGILESSPDILLKHAAVACIERIADKYGRKDPGSLVAAAKTISSEHCIGQSDNRLRVMGVLCLASMSEVLKESIIPVLPEALRRSFDLLRTSLEPGKENTQLHDAVYSFICSILIQIPWMISGDHLDGILQLSFKSAKANLPEESDENRHEALQLLAKKVDTDETFRAVDRNWSTAVSESPKAVVELVDVAGLAITKHPKSSTVKNVPVLIDLLYKAFDVRRTQFSSRTSSSYAEDDVDVIETHAYDVAIKMIYKLNDTVFRPLFIQLTDWATKGVAETDTTGRLMRLTTFYKFLGTFFGNLKSIVTSYSTFILDSAVDVLNKARLNHKDSKNLWLATMQTLQNSFEHDQDEFWQSPSHLNAICTPLTTQLGRSTNASSLKLISSHAIPTIVELAAAADSPDNYKEINTAIMKYMRSGTATGGDNPHTRLAAVKCEVALTERLGEEWLALLPEMLPYISELMEDEDEGVEREVKKWILAIEEVLGEKLDDMLM</sequence>
<evidence type="ECO:0000256" key="7">
    <source>
        <dbReference type="ARBA" id="ARBA00023242"/>
    </source>
</evidence>
<organism evidence="13 14">
    <name type="scientific">Polytolypa hystricis (strain UAMH7299)</name>
    <dbReference type="NCBI Taxonomy" id="1447883"/>
    <lineage>
        <taxon>Eukaryota</taxon>
        <taxon>Fungi</taxon>
        <taxon>Dikarya</taxon>
        <taxon>Ascomycota</taxon>
        <taxon>Pezizomycotina</taxon>
        <taxon>Eurotiomycetes</taxon>
        <taxon>Eurotiomycetidae</taxon>
        <taxon>Onygenales</taxon>
        <taxon>Onygenales incertae sedis</taxon>
        <taxon>Polytolypa</taxon>
    </lineage>
</organism>
<dbReference type="Pfam" id="PF08146">
    <property type="entry name" value="BP28CT"/>
    <property type="match status" value="1"/>
</dbReference>
<comment type="subcellular location">
    <subcellularLocation>
        <location evidence="1 11">Nucleus</location>
        <location evidence="1 11">Nucleolus</location>
    </subcellularLocation>
</comment>
<keyword evidence="6 11" id="KW-0698">rRNA processing</keyword>
<dbReference type="Pfam" id="PF12397">
    <property type="entry name" value="U3snoRNP10"/>
    <property type="match status" value="1"/>
</dbReference>
<dbReference type="Proteomes" id="UP000224634">
    <property type="component" value="Unassembled WGS sequence"/>
</dbReference>
<feature type="repeat" description="HEAT" evidence="10">
    <location>
        <begin position="1770"/>
        <end position="1808"/>
    </location>
</feature>
<dbReference type="Gene3D" id="1.25.10.10">
    <property type="entry name" value="Leucine-rich Repeat Variant"/>
    <property type="match status" value="3"/>
</dbReference>
<dbReference type="EMBL" id="PDNA01000364">
    <property type="protein sequence ID" value="PGG96383.1"/>
    <property type="molecule type" value="Genomic_DNA"/>
</dbReference>
<keyword evidence="14" id="KW-1185">Reference proteome</keyword>
<dbReference type="SMART" id="SM01036">
    <property type="entry name" value="BP28CT"/>
    <property type="match status" value="1"/>
</dbReference>
<dbReference type="OrthoDB" id="31183at2759"/>
<accession>A0A2B7WA11</accession>
<name>A0A2B7WA11_POLH7</name>
<comment type="caution">
    <text evidence="13">The sequence shown here is derived from an EMBL/GenBank/DDBJ whole genome shotgun (WGS) entry which is preliminary data.</text>
</comment>
<evidence type="ECO:0000259" key="12">
    <source>
        <dbReference type="SMART" id="SM01036"/>
    </source>
</evidence>
<evidence type="ECO:0000256" key="6">
    <source>
        <dbReference type="ARBA" id="ARBA00022552"/>
    </source>
</evidence>
<comment type="function">
    <text evidence="9">Involved in nucleolar processing of pre-18S ribosomal RNA. Involved in ribosome biosynthesis.</text>
</comment>
<evidence type="ECO:0000256" key="5">
    <source>
        <dbReference type="ARBA" id="ARBA00022517"/>
    </source>
</evidence>
<evidence type="ECO:0000256" key="1">
    <source>
        <dbReference type="ARBA" id="ARBA00004604"/>
    </source>
</evidence>
<dbReference type="GO" id="GO:0000462">
    <property type="term" value="P:maturation of SSU-rRNA from tricistronic rRNA transcript (SSU-rRNA, 5.8S rRNA, LSU-rRNA)"/>
    <property type="evidence" value="ECO:0007669"/>
    <property type="project" value="TreeGrafter"/>
</dbReference>
<evidence type="ECO:0000313" key="13">
    <source>
        <dbReference type="EMBL" id="PGG96383.1"/>
    </source>
</evidence>
<gene>
    <name evidence="13" type="ORF">AJ80_09838</name>
</gene>
<dbReference type="InterPro" id="IPR021133">
    <property type="entry name" value="HEAT_type_2"/>
</dbReference>
<comment type="similarity">
    <text evidence="2 11">Belongs to the HEATR1/UTP10 family.</text>
</comment>
<dbReference type="Pfam" id="PF23243">
    <property type="entry name" value="HEAT_HEATR1"/>
    <property type="match status" value="1"/>
</dbReference>
<evidence type="ECO:0000256" key="2">
    <source>
        <dbReference type="ARBA" id="ARBA00010559"/>
    </source>
</evidence>
<dbReference type="InterPro" id="IPR056473">
    <property type="entry name" value="HEAT_Utp10/HEAT1"/>
</dbReference>
<dbReference type="GO" id="GO:0030515">
    <property type="term" value="F:snoRNA binding"/>
    <property type="evidence" value="ECO:0007669"/>
    <property type="project" value="TreeGrafter"/>
</dbReference>
<dbReference type="GO" id="GO:0032040">
    <property type="term" value="C:small-subunit processome"/>
    <property type="evidence" value="ECO:0007669"/>
    <property type="project" value="TreeGrafter"/>
</dbReference>
<dbReference type="PANTHER" id="PTHR13457">
    <property type="entry name" value="BAP28"/>
    <property type="match status" value="1"/>
</dbReference>
<keyword evidence="7 11" id="KW-0539">Nucleus</keyword>
<dbReference type="GO" id="GO:0030686">
    <property type="term" value="C:90S preribosome"/>
    <property type="evidence" value="ECO:0007669"/>
    <property type="project" value="TreeGrafter"/>
</dbReference>
<dbReference type="GO" id="GO:0045943">
    <property type="term" value="P:positive regulation of transcription by RNA polymerase I"/>
    <property type="evidence" value="ECO:0007669"/>
    <property type="project" value="TreeGrafter"/>
</dbReference>
<evidence type="ECO:0000256" key="4">
    <source>
        <dbReference type="ARBA" id="ARBA00015399"/>
    </source>
</evidence>
<dbReference type="InterPro" id="IPR011989">
    <property type="entry name" value="ARM-like"/>
</dbReference>
<dbReference type="InterPro" id="IPR016024">
    <property type="entry name" value="ARM-type_fold"/>
</dbReference>
<dbReference type="InterPro" id="IPR012954">
    <property type="entry name" value="BP28_C_dom"/>
</dbReference>
<proteinExistence type="inferred from homology"/>
<dbReference type="GO" id="GO:0034455">
    <property type="term" value="C:t-UTP complex"/>
    <property type="evidence" value="ECO:0007669"/>
    <property type="project" value="TreeGrafter"/>
</dbReference>